<protein>
    <submittedName>
        <fullName evidence="3">Uncharacterized protein</fullName>
    </submittedName>
</protein>
<accession>A0ABQ3KPS3</accession>
<keyword evidence="2" id="KW-1133">Transmembrane helix</keyword>
<proteinExistence type="predicted"/>
<keyword evidence="2" id="KW-0472">Membrane</keyword>
<evidence type="ECO:0000256" key="2">
    <source>
        <dbReference type="SAM" id="Phobius"/>
    </source>
</evidence>
<evidence type="ECO:0000313" key="3">
    <source>
        <dbReference type="EMBL" id="GHG41083.1"/>
    </source>
</evidence>
<dbReference type="Proteomes" id="UP000649955">
    <property type="component" value="Unassembled WGS sequence"/>
</dbReference>
<sequence length="330" mass="36930">MKPLTDAVATFAAWFTSDHIALVSLIVAALALGASFWGTLVSRKNVKVALRSAAAAEEQAAAAIDQARVASQQSSLAHDTAEVDALSAAKARIDEAAPNVTVVLSPMDDAPRLVPRDEQIPIPHPPVEEPNERTLDYDEHRNDSVYFVHCGMLINDDVRTVRIHSTYARLYAGRHPITGADIPLPLWSAAERCHVLEAGQTALFELRVEKRVDDIVEQADQRDDQGDERPFSRDQMMFLPGALDEPRLIVTISTYANPFKERYGSDMSAPLIMRSYGHVQVVIKREPTYPKSFKHIHAELLRDDEKLRSLEYFDELRRALDRREQRGGTI</sequence>
<evidence type="ECO:0000313" key="4">
    <source>
        <dbReference type="Proteomes" id="UP000649955"/>
    </source>
</evidence>
<keyword evidence="4" id="KW-1185">Reference proteome</keyword>
<reference evidence="4" key="1">
    <citation type="journal article" date="2019" name="Int. J. Syst. Evol. Microbiol.">
        <title>The Global Catalogue of Microorganisms (GCM) 10K type strain sequencing project: providing services to taxonomists for standard genome sequencing and annotation.</title>
        <authorList>
            <consortium name="The Broad Institute Genomics Platform"/>
            <consortium name="The Broad Institute Genome Sequencing Center for Infectious Disease"/>
            <person name="Wu L."/>
            <person name="Ma J."/>
        </authorList>
    </citation>
    <scope>NUCLEOTIDE SEQUENCE [LARGE SCALE GENOMIC DNA]</scope>
    <source>
        <strain evidence="4">CGMCC 4.7680</strain>
    </source>
</reference>
<feature type="transmembrane region" description="Helical" evidence="2">
    <location>
        <begin position="20"/>
        <end position="41"/>
    </location>
</feature>
<organism evidence="3 4">
    <name type="scientific">Amycolatopsis bullii</name>
    <dbReference type="NCBI Taxonomy" id="941987"/>
    <lineage>
        <taxon>Bacteria</taxon>
        <taxon>Bacillati</taxon>
        <taxon>Actinomycetota</taxon>
        <taxon>Actinomycetes</taxon>
        <taxon>Pseudonocardiales</taxon>
        <taxon>Pseudonocardiaceae</taxon>
        <taxon>Amycolatopsis</taxon>
    </lineage>
</organism>
<feature type="region of interest" description="Disordered" evidence="1">
    <location>
        <begin position="114"/>
        <end position="133"/>
    </location>
</feature>
<evidence type="ECO:0000256" key="1">
    <source>
        <dbReference type="SAM" id="MobiDB-lite"/>
    </source>
</evidence>
<comment type="caution">
    <text evidence="3">The sequence shown here is derived from an EMBL/GenBank/DDBJ whole genome shotgun (WGS) entry which is preliminary data.</text>
</comment>
<keyword evidence="2" id="KW-0812">Transmembrane</keyword>
<name>A0ABQ3KPS3_9PSEU</name>
<gene>
    <name evidence="3" type="ORF">GCM10017567_73180</name>
</gene>
<dbReference type="RefSeq" id="WP_191315910.1">
    <property type="nucleotide sequence ID" value="NZ_BNAW01000050.1"/>
</dbReference>
<dbReference type="EMBL" id="BNAW01000050">
    <property type="protein sequence ID" value="GHG41083.1"/>
    <property type="molecule type" value="Genomic_DNA"/>
</dbReference>